<feature type="transmembrane region" description="Helical" evidence="1">
    <location>
        <begin position="58"/>
        <end position="79"/>
    </location>
</feature>
<keyword evidence="1" id="KW-1133">Transmembrane helix</keyword>
<evidence type="ECO:0000313" key="2">
    <source>
        <dbReference type="EMBL" id="GAH10323.1"/>
    </source>
</evidence>
<organism evidence="2">
    <name type="scientific">marine sediment metagenome</name>
    <dbReference type="NCBI Taxonomy" id="412755"/>
    <lineage>
        <taxon>unclassified sequences</taxon>
        <taxon>metagenomes</taxon>
        <taxon>ecological metagenomes</taxon>
    </lineage>
</organism>
<dbReference type="AlphaFoldDB" id="X1ENT8"/>
<feature type="transmembrane region" description="Helical" evidence="1">
    <location>
        <begin position="27"/>
        <end position="46"/>
    </location>
</feature>
<name>X1ENT8_9ZZZZ</name>
<protein>
    <submittedName>
        <fullName evidence="2">Uncharacterized protein</fullName>
    </submittedName>
</protein>
<proteinExistence type="predicted"/>
<sequence>MAVQLGLMTEKTDLSKRRFLDSLPGRFILVLIITLGMASLILWFVQINAGIPTVHLKWAAAAWIGIITGLAASFLLGSIHNII</sequence>
<comment type="caution">
    <text evidence="2">The sequence shown here is derived from an EMBL/GenBank/DDBJ whole genome shotgun (WGS) entry which is preliminary data.</text>
</comment>
<dbReference type="EMBL" id="BART01033715">
    <property type="protein sequence ID" value="GAH10323.1"/>
    <property type="molecule type" value="Genomic_DNA"/>
</dbReference>
<evidence type="ECO:0000256" key="1">
    <source>
        <dbReference type="SAM" id="Phobius"/>
    </source>
</evidence>
<feature type="non-terminal residue" evidence="2">
    <location>
        <position position="83"/>
    </location>
</feature>
<reference evidence="2" key="1">
    <citation type="journal article" date="2014" name="Front. Microbiol.">
        <title>High frequency of phylogenetically diverse reductive dehalogenase-homologous genes in deep subseafloor sedimentary metagenomes.</title>
        <authorList>
            <person name="Kawai M."/>
            <person name="Futagami T."/>
            <person name="Toyoda A."/>
            <person name="Takaki Y."/>
            <person name="Nishi S."/>
            <person name="Hori S."/>
            <person name="Arai W."/>
            <person name="Tsubouchi T."/>
            <person name="Morono Y."/>
            <person name="Uchiyama I."/>
            <person name="Ito T."/>
            <person name="Fujiyama A."/>
            <person name="Inagaki F."/>
            <person name="Takami H."/>
        </authorList>
    </citation>
    <scope>NUCLEOTIDE SEQUENCE</scope>
    <source>
        <strain evidence="2">Expedition CK06-06</strain>
    </source>
</reference>
<accession>X1ENT8</accession>
<keyword evidence="1" id="KW-0812">Transmembrane</keyword>
<gene>
    <name evidence="2" type="ORF">S01H4_57838</name>
</gene>
<keyword evidence="1" id="KW-0472">Membrane</keyword>